<evidence type="ECO:0000256" key="1">
    <source>
        <dbReference type="SAM" id="MobiDB-lite"/>
    </source>
</evidence>
<accession>A0A2I0WUF6</accession>
<sequence>MAEQAEESIPRAEPRSFTEKIEEKIHEHKSSSSSSDSDNDKSEHHSSSVKSGIRRLFGREKPVHQVFGGGKRMDCSHLLFVFVLKP</sequence>
<reference evidence="2 3" key="1">
    <citation type="journal article" date="2016" name="Sci. Rep.">
        <title>The Dendrobium catenatum Lindl. genome sequence provides insights into polysaccharide synthase, floral development and adaptive evolution.</title>
        <authorList>
            <person name="Zhang G.Q."/>
            <person name="Xu Q."/>
            <person name="Bian C."/>
            <person name="Tsai W.C."/>
            <person name="Yeh C.M."/>
            <person name="Liu K.W."/>
            <person name="Yoshida K."/>
            <person name="Zhang L.S."/>
            <person name="Chang S.B."/>
            <person name="Chen F."/>
            <person name="Shi Y."/>
            <person name="Su Y.Y."/>
            <person name="Zhang Y.Q."/>
            <person name="Chen L.J."/>
            <person name="Yin Y."/>
            <person name="Lin M."/>
            <person name="Huang H."/>
            <person name="Deng H."/>
            <person name="Wang Z.W."/>
            <person name="Zhu S.L."/>
            <person name="Zhao X."/>
            <person name="Deng C."/>
            <person name="Niu S.C."/>
            <person name="Huang J."/>
            <person name="Wang M."/>
            <person name="Liu G.H."/>
            <person name="Yang H.J."/>
            <person name="Xiao X.J."/>
            <person name="Hsiao Y.Y."/>
            <person name="Wu W.L."/>
            <person name="Chen Y.Y."/>
            <person name="Mitsuda N."/>
            <person name="Ohme-Takagi M."/>
            <person name="Luo Y.B."/>
            <person name="Van de Peer Y."/>
            <person name="Liu Z.J."/>
        </authorList>
    </citation>
    <scope>NUCLEOTIDE SEQUENCE [LARGE SCALE GENOMIC DNA]</scope>
    <source>
        <tissue evidence="2">The whole plant</tissue>
    </source>
</reference>
<protein>
    <submittedName>
        <fullName evidence="2">Reticulon-like protein B5</fullName>
    </submittedName>
</protein>
<evidence type="ECO:0000313" key="3">
    <source>
        <dbReference type="Proteomes" id="UP000233837"/>
    </source>
</evidence>
<organism evidence="2 3">
    <name type="scientific">Dendrobium catenatum</name>
    <dbReference type="NCBI Taxonomy" id="906689"/>
    <lineage>
        <taxon>Eukaryota</taxon>
        <taxon>Viridiplantae</taxon>
        <taxon>Streptophyta</taxon>
        <taxon>Embryophyta</taxon>
        <taxon>Tracheophyta</taxon>
        <taxon>Spermatophyta</taxon>
        <taxon>Magnoliopsida</taxon>
        <taxon>Liliopsida</taxon>
        <taxon>Asparagales</taxon>
        <taxon>Orchidaceae</taxon>
        <taxon>Epidendroideae</taxon>
        <taxon>Malaxideae</taxon>
        <taxon>Dendrobiinae</taxon>
        <taxon>Dendrobium</taxon>
    </lineage>
</organism>
<evidence type="ECO:0000313" key="2">
    <source>
        <dbReference type="EMBL" id="PKU79298.1"/>
    </source>
</evidence>
<gene>
    <name evidence="2" type="primary">RTNLB5</name>
    <name evidence="2" type="ORF">MA16_Dca000643</name>
</gene>
<feature type="compositionally biased region" description="Basic and acidic residues" evidence="1">
    <location>
        <begin position="8"/>
        <end position="30"/>
    </location>
</feature>
<dbReference type="Proteomes" id="UP000233837">
    <property type="component" value="Unassembled WGS sequence"/>
</dbReference>
<dbReference type="EMBL" id="KZ502442">
    <property type="protein sequence ID" value="PKU79298.1"/>
    <property type="molecule type" value="Genomic_DNA"/>
</dbReference>
<feature type="region of interest" description="Disordered" evidence="1">
    <location>
        <begin position="1"/>
        <end position="56"/>
    </location>
</feature>
<dbReference type="AlphaFoldDB" id="A0A2I0WUF6"/>
<reference evidence="2 3" key="2">
    <citation type="journal article" date="2017" name="Nature">
        <title>The Apostasia genome and the evolution of orchids.</title>
        <authorList>
            <person name="Zhang G.Q."/>
            <person name="Liu K.W."/>
            <person name="Li Z."/>
            <person name="Lohaus R."/>
            <person name="Hsiao Y.Y."/>
            <person name="Niu S.C."/>
            <person name="Wang J.Y."/>
            <person name="Lin Y.C."/>
            <person name="Xu Q."/>
            <person name="Chen L.J."/>
            <person name="Yoshida K."/>
            <person name="Fujiwara S."/>
            <person name="Wang Z.W."/>
            <person name="Zhang Y.Q."/>
            <person name="Mitsuda N."/>
            <person name="Wang M."/>
            <person name="Liu G.H."/>
            <person name="Pecoraro L."/>
            <person name="Huang H.X."/>
            <person name="Xiao X.J."/>
            <person name="Lin M."/>
            <person name="Wu X.Y."/>
            <person name="Wu W.L."/>
            <person name="Chen Y.Y."/>
            <person name="Chang S.B."/>
            <person name="Sakamoto S."/>
            <person name="Ohme-Takagi M."/>
            <person name="Yagi M."/>
            <person name="Zeng S.J."/>
            <person name="Shen C.Y."/>
            <person name="Yeh C.M."/>
            <person name="Luo Y.B."/>
            <person name="Tsai W.C."/>
            <person name="Van de Peer Y."/>
            <person name="Liu Z.J."/>
        </authorList>
    </citation>
    <scope>NUCLEOTIDE SEQUENCE [LARGE SCALE GENOMIC DNA]</scope>
    <source>
        <tissue evidence="2">The whole plant</tissue>
    </source>
</reference>
<proteinExistence type="predicted"/>
<name>A0A2I0WUF6_9ASPA</name>
<keyword evidence="3" id="KW-1185">Reference proteome</keyword>